<accession>A0A5B7D6Z9</accession>
<proteinExistence type="predicted"/>
<name>A0A5B7D6Z9_PORTR</name>
<sequence>MRSGTEAGDLPVVSPRITFCQQVFPFHESLGTAVTHRLVSQNLYCFPLNKVLGATLPEGSGPGRVGEVQGQGNPVLGRPQRCGDETAAKFMREALFSPCFTSATSTRCSPGPRLLLAIIAWNVKWISDRLQTFVSVWYACIANLWLQTPLSVAVVLAHHLNHLSHTGCNGSAWLAFKCKLSSNVFFLNSATNSAPPCVCYSLHKTFLGDSGEVAVVWRQLTDITD</sequence>
<reference evidence="1 2" key="1">
    <citation type="submission" date="2019-05" db="EMBL/GenBank/DDBJ databases">
        <title>Another draft genome of Portunus trituberculatus and its Hox gene families provides insights of decapod evolution.</title>
        <authorList>
            <person name="Jeong J.-H."/>
            <person name="Song I."/>
            <person name="Kim S."/>
            <person name="Choi T."/>
            <person name="Kim D."/>
            <person name="Ryu S."/>
            <person name="Kim W."/>
        </authorList>
    </citation>
    <scope>NUCLEOTIDE SEQUENCE [LARGE SCALE GENOMIC DNA]</scope>
    <source>
        <tissue evidence="1">Muscle</tissue>
    </source>
</reference>
<dbReference type="Proteomes" id="UP000324222">
    <property type="component" value="Unassembled WGS sequence"/>
</dbReference>
<organism evidence="1 2">
    <name type="scientific">Portunus trituberculatus</name>
    <name type="common">Swimming crab</name>
    <name type="synonym">Neptunus trituberculatus</name>
    <dbReference type="NCBI Taxonomy" id="210409"/>
    <lineage>
        <taxon>Eukaryota</taxon>
        <taxon>Metazoa</taxon>
        <taxon>Ecdysozoa</taxon>
        <taxon>Arthropoda</taxon>
        <taxon>Crustacea</taxon>
        <taxon>Multicrustacea</taxon>
        <taxon>Malacostraca</taxon>
        <taxon>Eumalacostraca</taxon>
        <taxon>Eucarida</taxon>
        <taxon>Decapoda</taxon>
        <taxon>Pleocyemata</taxon>
        <taxon>Brachyura</taxon>
        <taxon>Eubrachyura</taxon>
        <taxon>Portunoidea</taxon>
        <taxon>Portunidae</taxon>
        <taxon>Portuninae</taxon>
        <taxon>Portunus</taxon>
    </lineage>
</organism>
<protein>
    <submittedName>
        <fullName evidence="1">Uncharacterized protein</fullName>
    </submittedName>
</protein>
<dbReference type="EMBL" id="VSRR010000557">
    <property type="protein sequence ID" value="MPC17072.1"/>
    <property type="molecule type" value="Genomic_DNA"/>
</dbReference>
<evidence type="ECO:0000313" key="2">
    <source>
        <dbReference type="Proteomes" id="UP000324222"/>
    </source>
</evidence>
<keyword evidence="2" id="KW-1185">Reference proteome</keyword>
<gene>
    <name evidence="1" type="ORF">E2C01_009917</name>
</gene>
<comment type="caution">
    <text evidence="1">The sequence shown here is derived from an EMBL/GenBank/DDBJ whole genome shotgun (WGS) entry which is preliminary data.</text>
</comment>
<dbReference type="AlphaFoldDB" id="A0A5B7D6Z9"/>
<evidence type="ECO:0000313" key="1">
    <source>
        <dbReference type="EMBL" id="MPC17072.1"/>
    </source>
</evidence>